<organism evidence="1 2">
    <name type="scientific">Actinoplanes digitatis</name>
    <dbReference type="NCBI Taxonomy" id="1868"/>
    <lineage>
        <taxon>Bacteria</taxon>
        <taxon>Bacillati</taxon>
        <taxon>Actinomycetota</taxon>
        <taxon>Actinomycetes</taxon>
        <taxon>Micromonosporales</taxon>
        <taxon>Micromonosporaceae</taxon>
        <taxon>Actinoplanes</taxon>
    </lineage>
</organism>
<evidence type="ECO:0000313" key="1">
    <source>
        <dbReference type="EMBL" id="MBB4759785.1"/>
    </source>
</evidence>
<comment type="caution">
    <text evidence="1">The sequence shown here is derived from an EMBL/GenBank/DDBJ whole genome shotgun (WGS) entry which is preliminary data.</text>
</comment>
<proteinExistence type="predicted"/>
<name>A0A7W7MMS9_9ACTN</name>
<protein>
    <recommendedName>
        <fullName evidence="3">Polyketide cyclase/dehydrase</fullName>
    </recommendedName>
</protein>
<evidence type="ECO:0008006" key="3">
    <source>
        <dbReference type="Google" id="ProtNLM"/>
    </source>
</evidence>
<dbReference type="RefSeq" id="WP_184988944.1">
    <property type="nucleotide sequence ID" value="NZ_BOMK01000029.1"/>
</dbReference>
<accession>A0A7W7MMS9</accession>
<keyword evidence="2" id="KW-1185">Reference proteome</keyword>
<sequence length="140" mass="14863">MTELLELRGVVEATPDKVAEVLLDARPGGRSPLAATGSATPARGDEFTVVLEGSTMTVTLDRAARSIAHQGEWWYRGVTSVEADERGALVIHRIFNVAPGHRWAVRFVSRGPLAAAPTTFAKLLGGLGEQLDCAAYPLPG</sequence>
<evidence type="ECO:0000313" key="2">
    <source>
        <dbReference type="Proteomes" id="UP000578112"/>
    </source>
</evidence>
<dbReference type="EMBL" id="JACHNH010000001">
    <property type="protein sequence ID" value="MBB4759785.1"/>
    <property type="molecule type" value="Genomic_DNA"/>
</dbReference>
<gene>
    <name evidence="1" type="ORF">BJ971_000341</name>
</gene>
<dbReference type="AlphaFoldDB" id="A0A7W7MMS9"/>
<dbReference type="Proteomes" id="UP000578112">
    <property type="component" value="Unassembled WGS sequence"/>
</dbReference>
<reference evidence="1 2" key="1">
    <citation type="submission" date="2020-08" db="EMBL/GenBank/DDBJ databases">
        <title>Sequencing the genomes of 1000 actinobacteria strains.</title>
        <authorList>
            <person name="Klenk H.-P."/>
        </authorList>
    </citation>
    <scope>NUCLEOTIDE SEQUENCE [LARGE SCALE GENOMIC DNA]</scope>
    <source>
        <strain evidence="1 2">DSM 43149</strain>
    </source>
</reference>